<keyword evidence="3" id="KW-1185">Reference proteome</keyword>
<accession>K5BF25</accession>
<comment type="caution">
    <text evidence="2">The sequence shown here is derived from an EMBL/GenBank/DDBJ whole genome shotgun (WGS) entry which is preliminary data.</text>
</comment>
<evidence type="ECO:0000259" key="1">
    <source>
        <dbReference type="Pfam" id="PF05305"/>
    </source>
</evidence>
<protein>
    <recommendedName>
        <fullName evidence="1">DUF732 domain-containing protein</fullName>
    </recommendedName>
</protein>
<dbReference type="EMBL" id="AMRA01000093">
    <property type="protein sequence ID" value="EKF22761.1"/>
    <property type="molecule type" value="Genomic_DNA"/>
</dbReference>
<reference evidence="2 3" key="1">
    <citation type="journal article" date="2012" name="J. Bacteriol.">
        <title>Genome sequence of Mycobacterium hassiacum DSM 44199, a rare source of heat-stable mycobacterial proteins.</title>
        <authorList>
            <person name="Tiago I."/>
            <person name="Maranha A."/>
            <person name="Mendes V."/>
            <person name="Alarico S."/>
            <person name="Moynihan P.J."/>
            <person name="Clarke A.J."/>
            <person name="Macedo-Ribeiro S."/>
            <person name="Pereira P.J."/>
            <person name="Empadinhas N."/>
        </authorList>
    </citation>
    <scope>NUCLEOTIDE SEQUENCE [LARGE SCALE GENOMIC DNA]</scope>
    <source>
        <strain evidence="3">DSM 44199 / CIP 105218 / JCM 12690 / 3849</strain>
    </source>
</reference>
<proteinExistence type="predicted"/>
<dbReference type="AlphaFoldDB" id="K5BF25"/>
<sequence>MKRNRIATLGALAVSAGLLGGLLGVTTAVATPAAHADTAVDVFLDALQSRGLLDIEPARAVAIGQSICPRLVEPGQAAANVAADVAEALGRPLGPATMFTGIAISVFCPGAVAALADGRSPIPLEWLGI</sequence>
<dbReference type="Pfam" id="PF05305">
    <property type="entry name" value="DUF732"/>
    <property type="match status" value="1"/>
</dbReference>
<evidence type="ECO:0000313" key="3">
    <source>
        <dbReference type="Proteomes" id="UP000006265"/>
    </source>
</evidence>
<gene>
    <name evidence="2" type="ORF">C731_3201</name>
</gene>
<dbReference type="OrthoDB" id="4731800at2"/>
<name>K5BF25_MYCHD</name>
<dbReference type="InterPro" id="IPR007969">
    <property type="entry name" value="DUF732"/>
</dbReference>
<feature type="domain" description="DUF732" evidence="1">
    <location>
        <begin position="38"/>
        <end position="109"/>
    </location>
</feature>
<dbReference type="Proteomes" id="UP000006265">
    <property type="component" value="Unassembled WGS sequence"/>
</dbReference>
<dbReference type="eggNOG" id="ENOG5032BP4">
    <property type="taxonomic scope" value="Bacteria"/>
</dbReference>
<evidence type="ECO:0000313" key="2">
    <source>
        <dbReference type="EMBL" id="EKF22761.1"/>
    </source>
</evidence>
<dbReference type="RefSeq" id="WP_005629292.1">
    <property type="nucleotide sequence ID" value="NZ_AMRA01000093.1"/>
</dbReference>
<dbReference type="PATRIC" id="fig|1122247.3.peg.3069"/>
<organism evidence="2 3">
    <name type="scientific">Mycolicibacterium hassiacum (strain DSM 44199 / CIP 105218 / JCM 12690 / 3849)</name>
    <name type="common">Mycobacterium hassiacum</name>
    <dbReference type="NCBI Taxonomy" id="1122247"/>
    <lineage>
        <taxon>Bacteria</taxon>
        <taxon>Bacillati</taxon>
        <taxon>Actinomycetota</taxon>
        <taxon>Actinomycetes</taxon>
        <taxon>Mycobacteriales</taxon>
        <taxon>Mycobacteriaceae</taxon>
        <taxon>Mycolicibacterium</taxon>
    </lineage>
</organism>